<sequence length="201" mass="22006">MCFLKVGILFAASILRKLIAGLRIVKIVAIYLGTEGLGQLGQFMSLMSMITILAGGGINTGIIKYVAEFNKEEVQLNGYLRAASMITLVFYLMLFLGLLVGASEISRWLFNTDNYATVVRVLVAAQFTIALTNLLMGILNGHQRVKAFAIINSTSVLVGATGVVVGWALYGMRGAMYGLIWMPSCTLFLLLPWYRFGLKFS</sequence>
<feature type="transmembrane region" description="Helical" evidence="6">
    <location>
        <begin position="147"/>
        <end position="169"/>
    </location>
</feature>
<keyword evidence="3 6" id="KW-0812">Transmembrane</keyword>
<protein>
    <recommendedName>
        <fullName evidence="9">Polysaccharide biosynthesis protein</fullName>
    </recommendedName>
</protein>
<dbReference type="OrthoDB" id="9769862at2"/>
<comment type="subcellular location">
    <subcellularLocation>
        <location evidence="1">Cell membrane</location>
        <topology evidence="1">Multi-pass membrane protein</topology>
    </subcellularLocation>
</comment>
<evidence type="ECO:0000256" key="5">
    <source>
        <dbReference type="ARBA" id="ARBA00023136"/>
    </source>
</evidence>
<evidence type="ECO:0000256" key="3">
    <source>
        <dbReference type="ARBA" id="ARBA00022692"/>
    </source>
</evidence>
<dbReference type="PANTHER" id="PTHR30250:SF30">
    <property type="entry name" value="LIPID III FLIPPASE"/>
    <property type="match status" value="1"/>
</dbReference>
<evidence type="ECO:0008006" key="9">
    <source>
        <dbReference type="Google" id="ProtNLM"/>
    </source>
</evidence>
<organism evidence="7 8">
    <name type="scientific">Janthinobacterium tructae</name>
    <dbReference type="NCBI Taxonomy" id="2590869"/>
    <lineage>
        <taxon>Bacteria</taxon>
        <taxon>Pseudomonadati</taxon>
        <taxon>Pseudomonadota</taxon>
        <taxon>Betaproteobacteria</taxon>
        <taxon>Burkholderiales</taxon>
        <taxon>Oxalobacteraceae</taxon>
        <taxon>Janthinobacterium</taxon>
    </lineage>
</organism>
<keyword evidence="2" id="KW-1003">Cell membrane</keyword>
<feature type="transmembrane region" description="Helical" evidence="6">
    <location>
        <begin position="43"/>
        <end position="67"/>
    </location>
</feature>
<proteinExistence type="predicted"/>
<dbReference type="EMBL" id="CP041185">
    <property type="protein sequence ID" value="QDG71787.1"/>
    <property type="molecule type" value="Genomic_DNA"/>
</dbReference>
<dbReference type="Pfam" id="PF01943">
    <property type="entry name" value="Polysacc_synt"/>
    <property type="match status" value="1"/>
</dbReference>
<keyword evidence="8" id="KW-1185">Reference proteome</keyword>
<name>A0A4Y6RH88_9BURK</name>
<dbReference type="AlphaFoldDB" id="A0A4Y6RH88"/>
<feature type="transmembrane region" description="Helical" evidence="6">
    <location>
        <begin position="7"/>
        <end position="31"/>
    </location>
</feature>
<evidence type="ECO:0000256" key="2">
    <source>
        <dbReference type="ARBA" id="ARBA00022475"/>
    </source>
</evidence>
<gene>
    <name evidence="7" type="ORF">FJQ89_16190</name>
</gene>
<feature type="transmembrane region" description="Helical" evidence="6">
    <location>
        <begin position="115"/>
        <end position="135"/>
    </location>
</feature>
<dbReference type="GO" id="GO:0005886">
    <property type="term" value="C:plasma membrane"/>
    <property type="evidence" value="ECO:0007669"/>
    <property type="project" value="UniProtKB-SubCell"/>
</dbReference>
<dbReference type="RefSeq" id="WP_141170920.1">
    <property type="nucleotide sequence ID" value="NZ_CP041185.1"/>
</dbReference>
<accession>A0A4Y6RH88</accession>
<keyword evidence="5 6" id="KW-0472">Membrane</keyword>
<evidence type="ECO:0000256" key="1">
    <source>
        <dbReference type="ARBA" id="ARBA00004651"/>
    </source>
</evidence>
<reference evidence="7 8" key="1">
    <citation type="submission" date="2019-06" db="EMBL/GenBank/DDBJ databases">
        <title>Complete genome sequence of Janthinobacterium sp. SNU WT3 isolated from diseased rainbow trout.</title>
        <authorList>
            <person name="Oh W.T."/>
            <person name="Park S.C."/>
        </authorList>
    </citation>
    <scope>NUCLEOTIDE SEQUENCE [LARGE SCALE GENOMIC DNA]</scope>
    <source>
        <strain evidence="7 8">SNU WT3</strain>
    </source>
</reference>
<dbReference type="InterPro" id="IPR050833">
    <property type="entry name" value="Poly_Biosynth_Transport"/>
</dbReference>
<evidence type="ECO:0000256" key="4">
    <source>
        <dbReference type="ARBA" id="ARBA00022989"/>
    </source>
</evidence>
<evidence type="ECO:0000313" key="8">
    <source>
        <dbReference type="Proteomes" id="UP000316665"/>
    </source>
</evidence>
<dbReference type="PANTHER" id="PTHR30250">
    <property type="entry name" value="PST FAMILY PREDICTED COLANIC ACID TRANSPORTER"/>
    <property type="match status" value="1"/>
</dbReference>
<feature type="transmembrane region" description="Helical" evidence="6">
    <location>
        <begin position="79"/>
        <end position="103"/>
    </location>
</feature>
<evidence type="ECO:0000313" key="7">
    <source>
        <dbReference type="EMBL" id="QDG71787.1"/>
    </source>
</evidence>
<keyword evidence="4 6" id="KW-1133">Transmembrane helix</keyword>
<dbReference type="Proteomes" id="UP000316665">
    <property type="component" value="Chromosome"/>
</dbReference>
<evidence type="ECO:0000256" key="6">
    <source>
        <dbReference type="SAM" id="Phobius"/>
    </source>
</evidence>
<dbReference type="InterPro" id="IPR002797">
    <property type="entry name" value="Polysacc_synth"/>
</dbReference>
<dbReference type="KEGG" id="jas:FJQ89_16190"/>
<feature type="transmembrane region" description="Helical" evidence="6">
    <location>
        <begin position="175"/>
        <end position="194"/>
    </location>
</feature>